<dbReference type="EMBL" id="MTYH01000003">
    <property type="protein sequence ID" value="PNP48606.1"/>
    <property type="molecule type" value="Genomic_DNA"/>
</dbReference>
<accession>A0A2K0TSX4</accession>
<evidence type="ECO:0000313" key="2">
    <source>
        <dbReference type="Proteomes" id="UP000236546"/>
    </source>
</evidence>
<sequence>MNPTNPSTAASGPGSGKTASYLNARAYQTVKRGVMATFEATDDQE</sequence>
<evidence type="ECO:0000313" key="1">
    <source>
        <dbReference type="EMBL" id="PNP48606.1"/>
    </source>
</evidence>
<organism evidence="1 2">
    <name type="scientific">Trichoderma gamsii</name>
    <dbReference type="NCBI Taxonomy" id="398673"/>
    <lineage>
        <taxon>Eukaryota</taxon>
        <taxon>Fungi</taxon>
        <taxon>Dikarya</taxon>
        <taxon>Ascomycota</taxon>
        <taxon>Pezizomycotina</taxon>
        <taxon>Sordariomycetes</taxon>
        <taxon>Hypocreomycetidae</taxon>
        <taxon>Hypocreales</taxon>
        <taxon>Hypocreaceae</taxon>
        <taxon>Trichoderma</taxon>
    </lineage>
</organism>
<comment type="caution">
    <text evidence="1">The sequence shown here is derived from an EMBL/GenBank/DDBJ whole genome shotgun (WGS) entry which is preliminary data.</text>
</comment>
<gene>
    <name evidence="1" type="ORF">TGAMA5MH_00296</name>
</gene>
<reference evidence="1 2" key="1">
    <citation type="submission" date="2017-02" db="EMBL/GenBank/DDBJ databases">
        <title>Genomes of Trichoderma spp. with biocontrol activity.</title>
        <authorList>
            <person name="Gardiner D."/>
            <person name="Kazan K."/>
            <person name="Vos C."/>
            <person name="Harvey P."/>
        </authorList>
    </citation>
    <scope>NUCLEOTIDE SEQUENCE [LARGE SCALE GENOMIC DNA]</scope>
    <source>
        <strain evidence="1 2">A5MH</strain>
    </source>
</reference>
<dbReference type="AlphaFoldDB" id="A0A2K0TSX4"/>
<proteinExistence type="predicted"/>
<name>A0A2K0TSX4_9HYPO</name>
<dbReference type="Proteomes" id="UP000236546">
    <property type="component" value="Unassembled WGS sequence"/>
</dbReference>
<protein>
    <submittedName>
        <fullName evidence="1">Uncharacterized protein</fullName>
    </submittedName>
</protein>